<dbReference type="EMBL" id="CP136890">
    <property type="protein sequence ID" value="WOK91667.1"/>
    <property type="molecule type" value="Genomic_DNA"/>
</dbReference>
<keyword evidence="6" id="KW-1185">Reference proteome</keyword>
<keyword evidence="2" id="KW-0677">Repeat</keyword>
<dbReference type="Gene3D" id="2.130.10.10">
    <property type="entry name" value="YVTN repeat-like/Quinoprotein amine dehydrogenase"/>
    <property type="match status" value="2"/>
</dbReference>
<dbReference type="Proteomes" id="UP001327560">
    <property type="component" value="Chromosome 1"/>
</dbReference>
<dbReference type="PANTHER" id="PTHR22844">
    <property type="entry name" value="F-BOX AND WD40 DOMAIN PROTEIN"/>
    <property type="match status" value="1"/>
</dbReference>
<dbReference type="SMART" id="SM00320">
    <property type="entry name" value="WD40"/>
    <property type="match status" value="7"/>
</dbReference>
<dbReference type="InterPro" id="IPR001680">
    <property type="entry name" value="WD40_rpt"/>
</dbReference>
<dbReference type="InterPro" id="IPR045182">
    <property type="entry name" value="JINGUBANG-like"/>
</dbReference>
<feature type="region of interest" description="Disordered" evidence="4">
    <location>
        <begin position="29"/>
        <end position="57"/>
    </location>
</feature>
<protein>
    <submittedName>
        <fullName evidence="5">WD repeat-containing protein 86-like</fullName>
    </submittedName>
</protein>
<keyword evidence="1 3" id="KW-0853">WD repeat</keyword>
<dbReference type="PROSITE" id="PS50294">
    <property type="entry name" value="WD_REPEATS_REGION"/>
    <property type="match status" value="1"/>
</dbReference>
<dbReference type="CDD" id="cd00200">
    <property type="entry name" value="WD40"/>
    <property type="match status" value="1"/>
</dbReference>
<evidence type="ECO:0000256" key="3">
    <source>
        <dbReference type="PROSITE-ProRule" id="PRU00221"/>
    </source>
</evidence>
<dbReference type="PRINTS" id="PR00320">
    <property type="entry name" value="GPROTEINBRPT"/>
</dbReference>
<evidence type="ECO:0000256" key="4">
    <source>
        <dbReference type="SAM" id="MobiDB-lite"/>
    </source>
</evidence>
<feature type="repeat" description="WD" evidence="3">
    <location>
        <begin position="345"/>
        <end position="374"/>
    </location>
</feature>
<evidence type="ECO:0000313" key="5">
    <source>
        <dbReference type="EMBL" id="WOK91667.1"/>
    </source>
</evidence>
<organism evidence="5 6">
    <name type="scientific">Canna indica</name>
    <name type="common">Indian-shot</name>
    <dbReference type="NCBI Taxonomy" id="4628"/>
    <lineage>
        <taxon>Eukaryota</taxon>
        <taxon>Viridiplantae</taxon>
        <taxon>Streptophyta</taxon>
        <taxon>Embryophyta</taxon>
        <taxon>Tracheophyta</taxon>
        <taxon>Spermatophyta</taxon>
        <taxon>Magnoliopsida</taxon>
        <taxon>Liliopsida</taxon>
        <taxon>Zingiberales</taxon>
        <taxon>Cannaceae</taxon>
        <taxon>Canna</taxon>
    </lineage>
</organism>
<dbReference type="InterPro" id="IPR020472">
    <property type="entry name" value="WD40_PAC1"/>
</dbReference>
<feature type="repeat" description="WD" evidence="3">
    <location>
        <begin position="208"/>
        <end position="249"/>
    </location>
</feature>
<name>A0AAQ3JMK7_9LILI</name>
<feature type="compositionally biased region" description="Low complexity" evidence="4">
    <location>
        <begin position="38"/>
        <end position="50"/>
    </location>
</feature>
<reference evidence="5 6" key="1">
    <citation type="submission" date="2023-10" db="EMBL/GenBank/DDBJ databases">
        <title>Chromosome-scale genome assembly provides insights into flower coloration mechanisms of Canna indica.</title>
        <authorList>
            <person name="Li C."/>
        </authorList>
    </citation>
    <scope>NUCLEOTIDE SEQUENCE [LARGE SCALE GENOMIC DNA]</scope>
    <source>
        <tissue evidence="5">Flower</tissue>
    </source>
</reference>
<accession>A0AAQ3JMK7</accession>
<dbReference type="PANTHER" id="PTHR22844:SF370">
    <property type="entry name" value="OS12G0594000 PROTEIN"/>
    <property type="match status" value="1"/>
</dbReference>
<dbReference type="AlphaFoldDB" id="A0AAQ3JMK7"/>
<gene>
    <name evidence="5" type="ORF">Cni_G00358</name>
</gene>
<dbReference type="FunFam" id="2.130.10.10:FF:000775">
    <property type="entry name" value="BnaA09g28200D protein"/>
    <property type="match status" value="1"/>
</dbReference>
<feature type="region of interest" description="Disordered" evidence="4">
    <location>
        <begin position="442"/>
        <end position="493"/>
    </location>
</feature>
<proteinExistence type="predicted"/>
<dbReference type="InterPro" id="IPR036322">
    <property type="entry name" value="WD40_repeat_dom_sf"/>
</dbReference>
<dbReference type="InterPro" id="IPR015943">
    <property type="entry name" value="WD40/YVTN_repeat-like_dom_sf"/>
</dbReference>
<dbReference type="SUPFAM" id="SSF50978">
    <property type="entry name" value="WD40 repeat-like"/>
    <property type="match status" value="1"/>
</dbReference>
<evidence type="ECO:0000256" key="1">
    <source>
        <dbReference type="ARBA" id="ARBA00022574"/>
    </source>
</evidence>
<feature type="repeat" description="WD" evidence="3">
    <location>
        <begin position="250"/>
        <end position="280"/>
    </location>
</feature>
<dbReference type="PROSITE" id="PS50082">
    <property type="entry name" value="WD_REPEATS_2"/>
    <property type="match status" value="3"/>
</dbReference>
<evidence type="ECO:0000313" key="6">
    <source>
        <dbReference type="Proteomes" id="UP001327560"/>
    </source>
</evidence>
<dbReference type="Pfam" id="PF00400">
    <property type="entry name" value="WD40"/>
    <property type="match status" value="5"/>
</dbReference>
<sequence>MTDSNGGMLSPRRRNSKLFNMFNADATIQSDSEFPNGSRSCVYSSSSSPDYHSDRHGGSPYDMSPWNSADASPYSKSPWAYLPTLSDDVAGTGLVASLVREEGHVYSLAVVGDLLYTGSESRNIRVWKGHRELSGFKSSSGFVKTIVVAGDRIFTGHQDGKIRVWARSSKNPTVHKHVGTLPRLKDFLKSSINPSDYVEVRRQRRTVWLRHFDAVSCLSLDQESGILYSGSWDKTVKVWRISDSKCLESFKVHDDAVNSMATGFGGILFTGSADGTLKVWRREAAGKGGATRHVLVQTLLRQESAVTTVAVVEAAGAVYCGSSDGLVNYWWWDSAQRRLAHGGVLRGHRMPVLCLAAAGNLVVSGSADKTLCVWRREEGSGGERHTKLAVLAGHEGPIKCVMVVEEGAEGGDRPRGLRYVVYSGSLDNTVKVWRVLDSDATPEAHDEALRQRSPLSARGGERPRTSGGGKLMRVVSPMGQDLMGQPARVQAAA</sequence>
<evidence type="ECO:0000256" key="2">
    <source>
        <dbReference type="ARBA" id="ARBA00022737"/>
    </source>
</evidence>